<comment type="similarity">
    <text evidence="1">Belongs to the metallo-beta-lactamase superfamily. Class-B beta-lactamase family.</text>
</comment>
<evidence type="ECO:0000313" key="4">
    <source>
        <dbReference type="Proteomes" id="UP000238348"/>
    </source>
</evidence>
<dbReference type="Pfam" id="PF00753">
    <property type="entry name" value="Lactamase_B"/>
    <property type="match status" value="1"/>
</dbReference>
<proteinExistence type="inferred from homology"/>
<dbReference type="OrthoDB" id="5290005at2"/>
<gene>
    <name evidence="3" type="ORF">SOCE26_019280</name>
</gene>
<dbReference type="InterPro" id="IPR050855">
    <property type="entry name" value="NDM-1-like"/>
</dbReference>
<protein>
    <submittedName>
        <fullName evidence="3">MBL fold metallo-hydrolase</fullName>
    </submittedName>
</protein>
<dbReference type="PANTHER" id="PTHR42951:SF4">
    <property type="entry name" value="ACYL-COENZYME A THIOESTERASE MBLAC2"/>
    <property type="match status" value="1"/>
</dbReference>
<evidence type="ECO:0000313" key="3">
    <source>
        <dbReference type="EMBL" id="AUX40527.1"/>
    </source>
</evidence>
<dbReference type="Proteomes" id="UP000238348">
    <property type="component" value="Chromosome"/>
</dbReference>
<dbReference type="GO" id="GO:0016787">
    <property type="term" value="F:hydrolase activity"/>
    <property type="evidence" value="ECO:0007669"/>
    <property type="project" value="UniProtKB-KW"/>
</dbReference>
<dbReference type="AlphaFoldDB" id="A0A2L0EMJ9"/>
<organism evidence="3 4">
    <name type="scientific">Sorangium cellulosum</name>
    <name type="common">Polyangium cellulosum</name>
    <dbReference type="NCBI Taxonomy" id="56"/>
    <lineage>
        <taxon>Bacteria</taxon>
        <taxon>Pseudomonadati</taxon>
        <taxon>Myxococcota</taxon>
        <taxon>Polyangia</taxon>
        <taxon>Polyangiales</taxon>
        <taxon>Polyangiaceae</taxon>
        <taxon>Sorangium</taxon>
    </lineage>
</organism>
<feature type="domain" description="Metallo-beta-lactamase" evidence="2">
    <location>
        <begin position="55"/>
        <end position="232"/>
    </location>
</feature>
<reference evidence="3 4" key="1">
    <citation type="submission" date="2015-09" db="EMBL/GenBank/DDBJ databases">
        <title>Sorangium comparison.</title>
        <authorList>
            <person name="Zaburannyi N."/>
            <person name="Bunk B."/>
            <person name="Overmann J."/>
            <person name="Mueller R."/>
        </authorList>
    </citation>
    <scope>NUCLEOTIDE SEQUENCE [LARGE SCALE GENOMIC DNA]</scope>
    <source>
        <strain evidence="3 4">So ce26</strain>
    </source>
</reference>
<evidence type="ECO:0000259" key="2">
    <source>
        <dbReference type="SMART" id="SM00849"/>
    </source>
</evidence>
<dbReference type="GO" id="GO:0017001">
    <property type="term" value="P:antibiotic catabolic process"/>
    <property type="evidence" value="ECO:0007669"/>
    <property type="project" value="UniProtKB-ARBA"/>
</dbReference>
<dbReference type="RefSeq" id="WP_104978318.1">
    <property type="nucleotide sequence ID" value="NZ_CP012673.1"/>
</dbReference>
<dbReference type="InterPro" id="IPR001279">
    <property type="entry name" value="Metallo-B-lactamas"/>
</dbReference>
<name>A0A2L0EMJ9_SORCE</name>
<dbReference type="SUPFAM" id="SSF56281">
    <property type="entry name" value="Metallo-hydrolase/oxidoreductase"/>
    <property type="match status" value="1"/>
</dbReference>
<dbReference type="InterPro" id="IPR036866">
    <property type="entry name" value="RibonucZ/Hydroxyglut_hydro"/>
</dbReference>
<dbReference type="SMART" id="SM00849">
    <property type="entry name" value="Lactamase_B"/>
    <property type="match status" value="1"/>
</dbReference>
<keyword evidence="3" id="KW-0378">Hydrolase</keyword>
<sequence>MADGMRSGLSSGAGAEMLVKDLNDHLILFFDGRNPDARRLTPEWNWQDDAAMNLGIATYAIHRGDEALVYDTFTSPDQARRVRAHLEGRGVRRFTVVNSHWHLDHVGGNAAYQDAAIVACALTRDHLAKQRAEIESGTLWGPPAIQPLALPTRTFEGRLDLDVGGIRVELHQVNIHSKDSTVLYLPADKALLAGDTLEDTLTYMVEIEGLADHVANLRKLREMDIEAIFPNHGDPAVIQGGGYGKTLIDATIGYITRMVRRAHDEGCLNGTMEEYVQASAAKGWIHPFAPYRDVHQQNLKLVHDHYKDRPLPEL</sequence>
<dbReference type="Gene3D" id="3.60.15.10">
    <property type="entry name" value="Ribonuclease Z/Hydroxyacylglutathione hydrolase-like"/>
    <property type="match status" value="1"/>
</dbReference>
<accession>A0A2L0EMJ9</accession>
<dbReference type="PANTHER" id="PTHR42951">
    <property type="entry name" value="METALLO-BETA-LACTAMASE DOMAIN-CONTAINING"/>
    <property type="match status" value="1"/>
</dbReference>
<dbReference type="EMBL" id="CP012673">
    <property type="protein sequence ID" value="AUX40527.1"/>
    <property type="molecule type" value="Genomic_DNA"/>
</dbReference>
<evidence type="ECO:0000256" key="1">
    <source>
        <dbReference type="ARBA" id="ARBA00005250"/>
    </source>
</evidence>